<accession>A0A4C1XT91</accession>
<name>A0A4C1XT91_EUMVA</name>
<reference evidence="1 2" key="1">
    <citation type="journal article" date="2019" name="Commun. Biol.">
        <title>The bagworm genome reveals a unique fibroin gene that provides high tensile strength.</title>
        <authorList>
            <person name="Kono N."/>
            <person name="Nakamura H."/>
            <person name="Ohtoshi R."/>
            <person name="Tomita M."/>
            <person name="Numata K."/>
            <person name="Arakawa K."/>
        </authorList>
    </citation>
    <scope>NUCLEOTIDE SEQUENCE [LARGE SCALE GENOMIC DNA]</scope>
</reference>
<evidence type="ECO:0000313" key="1">
    <source>
        <dbReference type="EMBL" id="GBP65409.1"/>
    </source>
</evidence>
<comment type="caution">
    <text evidence="1">The sequence shown here is derived from an EMBL/GenBank/DDBJ whole genome shotgun (WGS) entry which is preliminary data.</text>
</comment>
<dbReference type="AlphaFoldDB" id="A0A4C1XT91"/>
<organism evidence="1 2">
    <name type="scientific">Eumeta variegata</name>
    <name type="common">Bagworm moth</name>
    <name type="synonym">Eumeta japonica</name>
    <dbReference type="NCBI Taxonomy" id="151549"/>
    <lineage>
        <taxon>Eukaryota</taxon>
        <taxon>Metazoa</taxon>
        <taxon>Ecdysozoa</taxon>
        <taxon>Arthropoda</taxon>
        <taxon>Hexapoda</taxon>
        <taxon>Insecta</taxon>
        <taxon>Pterygota</taxon>
        <taxon>Neoptera</taxon>
        <taxon>Endopterygota</taxon>
        <taxon>Lepidoptera</taxon>
        <taxon>Glossata</taxon>
        <taxon>Ditrysia</taxon>
        <taxon>Tineoidea</taxon>
        <taxon>Psychidae</taxon>
        <taxon>Oiketicinae</taxon>
        <taxon>Eumeta</taxon>
    </lineage>
</organism>
<keyword evidence="2" id="KW-1185">Reference proteome</keyword>
<protein>
    <submittedName>
        <fullName evidence="1">Uncharacterized protein</fullName>
    </submittedName>
</protein>
<dbReference type="EMBL" id="BGZK01000928">
    <property type="protein sequence ID" value="GBP65409.1"/>
    <property type="molecule type" value="Genomic_DNA"/>
</dbReference>
<proteinExistence type="predicted"/>
<evidence type="ECO:0000313" key="2">
    <source>
        <dbReference type="Proteomes" id="UP000299102"/>
    </source>
</evidence>
<gene>
    <name evidence="1" type="ORF">EVAR_103291_1</name>
</gene>
<dbReference type="Proteomes" id="UP000299102">
    <property type="component" value="Unassembled WGS sequence"/>
</dbReference>
<sequence>MCPVLIVGGRIYLATCATGRQLSAALKDNSRRALEVFAFSMKTEQMCDEKCEEVAELWSRGRGTRPARAVLSAGYIQYS</sequence>